<dbReference type="InterPro" id="IPR054058">
    <property type="entry name" value="HTH_67"/>
</dbReference>
<reference evidence="1 2" key="1">
    <citation type="submission" date="2010-04" db="EMBL/GenBank/DDBJ databases">
        <authorList>
            <person name="Muzny D."/>
            <person name="Qin X."/>
            <person name="Deng J."/>
            <person name="Jiang H."/>
            <person name="Liu Y."/>
            <person name="Qu J."/>
            <person name="Song X.-Z."/>
            <person name="Zhang L."/>
            <person name="Thornton R."/>
            <person name="Coyle M."/>
            <person name="Francisco L."/>
            <person name="Jackson L."/>
            <person name="Javaid M."/>
            <person name="Korchina V."/>
            <person name="Kovar C."/>
            <person name="Mata R."/>
            <person name="Mathew T."/>
            <person name="Ngo R."/>
            <person name="Nguyen L."/>
            <person name="Nguyen N."/>
            <person name="Okwuonu G."/>
            <person name="Ongeri F."/>
            <person name="Pham C."/>
            <person name="Simmons D."/>
            <person name="Wilczek-Boney K."/>
            <person name="Hale W."/>
            <person name="Jakkamsetti A."/>
            <person name="Pham P."/>
            <person name="Ruth R."/>
            <person name="San Lucas F."/>
            <person name="Warren J."/>
            <person name="Zhang J."/>
            <person name="Zhao Z."/>
            <person name="Zhou C."/>
            <person name="Zhu D."/>
            <person name="Lee S."/>
            <person name="Bess C."/>
            <person name="Blankenburg K."/>
            <person name="Forbes L."/>
            <person name="Fu Q."/>
            <person name="Gubbala S."/>
            <person name="Hirani K."/>
            <person name="Jayaseelan J.C."/>
            <person name="Lara F."/>
            <person name="Munidasa M."/>
            <person name="Palculict T."/>
            <person name="Patil S."/>
            <person name="Pu L.-L."/>
            <person name="Saada N."/>
            <person name="Tang L."/>
            <person name="Weissenberger G."/>
            <person name="Zhu Y."/>
            <person name="Hemphill L."/>
            <person name="Shang Y."/>
            <person name="Youmans B."/>
            <person name="Ayvaz T."/>
            <person name="Ross M."/>
            <person name="Santibanez J."/>
            <person name="Aqrawi P."/>
            <person name="Gross S."/>
            <person name="Joshi V."/>
            <person name="Fowler G."/>
            <person name="Nazareth L."/>
            <person name="Reid J."/>
            <person name="Worley K."/>
            <person name="Petrosino J."/>
            <person name="Highlander S."/>
            <person name="Gibbs R."/>
        </authorList>
    </citation>
    <scope>NUCLEOTIDE SEQUENCE [LARGE SCALE GENOMIC DNA]</scope>
    <source>
        <strain evidence="1 2">ATCC BAA-614</strain>
    </source>
</reference>
<evidence type="ECO:0000313" key="1">
    <source>
        <dbReference type="EMBL" id="EFG77174.1"/>
    </source>
</evidence>
<evidence type="ECO:0008006" key="3">
    <source>
        <dbReference type="Google" id="ProtNLM"/>
    </source>
</evidence>
<dbReference type="EMBL" id="ADNV01000226">
    <property type="protein sequence ID" value="EFG77174.1"/>
    <property type="molecule type" value="Genomic_DNA"/>
</dbReference>
<dbReference type="eggNOG" id="COG1846">
    <property type="taxonomic scope" value="Bacteria"/>
</dbReference>
<comment type="caution">
    <text evidence="1">The sequence shown here is derived from an EMBL/GenBank/DDBJ whole genome shotgun (WGS) entry which is preliminary data.</text>
</comment>
<dbReference type="Gene3D" id="1.10.10.10">
    <property type="entry name" value="Winged helix-like DNA-binding domain superfamily/Winged helix DNA-binding domain"/>
    <property type="match status" value="1"/>
</dbReference>
<dbReference type="AlphaFoldDB" id="D5P9N2"/>
<protein>
    <recommendedName>
        <fullName evidence="3">SalK</fullName>
    </recommendedName>
</protein>
<dbReference type="InterPro" id="IPR036388">
    <property type="entry name" value="WH-like_DNA-bd_sf"/>
</dbReference>
<keyword evidence="2" id="KW-1185">Reference proteome</keyword>
<name>D5P9N2_9MYCO</name>
<dbReference type="Pfam" id="PF21863">
    <property type="entry name" value="HTH_67"/>
    <property type="match status" value="1"/>
</dbReference>
<sequence>MSSWAKSRPVGRVWLTASVQREPELARRFFDRFEPVHAVTYFAPEARAALDGLGYRGFWMGYFAARSAPLGMVPHQVVAAIFYNFAAERVAKALPAAWQVAGPDAALRARQQSAVAALRRHGLDDSENVRVAAELAGRAARGAPVDARPLFAANLALPWPDDPLAALWHATTLLREHRGDGHVAVLAAAGISGRESNVLHAAAGGIPREYIARTRDYDEAAWRHHEQRLAARGLLGDDGSLTAAGRELKDHIERSTDALGLSALDALTDDEVEALFRALTPITRAVVAGGDVPGLTPMTLRRHELHDDSAHLPS</sequence>
<accession>D5P9N2</accession>
<dbReference type="HOGENOM" id="CLU_061724_0_0_11"/>
<dbReference type="NCBIfam" id="NF047719">
    <property type="entry name" value="SCO6745_fam_HTH"/>
    <property type="match status" value="1"/>
</dbReference>
<proteinExistence type="predicted"/>
<organism evidence="1 2">
    <name type="scientific">Mycobacterium parascrofulaceum ATCC BAA-614</name>
    <dbReference type="NCBI Taxonomy" id="525368"/>
    <lineage>
        <taxon>Bacteria</taxon>
        <taxon>Bacillati</taxon>
        <taxon>Actinomycetota</taxon>
        <taxon>Actinomycetes</taxon>
        <taxon>Mycobacteriales</taxon>
        <taxon>Mycobacteriaceae</taxon>
        <taxon>Mycobacterium</taxon>
        <taxon>Mycobacterium simiae complex</taxon>
    </lineage>
</organism>
<dbReference type="Proteomes" id="UP000003653">
    <property type="component" value="Unassembled WGS sequence"/>
</dbReference>
<evidence type="ECO:0000313" key="2">
    <source>
        <dbReference type="Proteomes" id="UP000003653"/>
    </source>
</evidence>
<gene>
    <name evidence="1" type="ORF">HMPREF0591_2876</name>
</gene>